<dbReference type="PANTHER" id="PTHR30614">
    <property type="entry name" value="MEMBRANE COMPONENT OF AMINO ACID ABC TRANSPORTER"/>
    <property type="match status" value="1"/>
</dbReference>
<dbReference type="AlphaFoldDB" id="D7CT82"/>
<evidence type="ECO:0000256" key="5">
    <source>
        <dbReference type="ARBA" id="ARBA00022692"/>
    </source>
</evidence>
<evidence type="ECO:0000259" key="11">
    <source>
        <dbReference type="PROSITE" id="PS50928"/>
    </source>
</evidence>
<protein>
    <submittedName>
        <fullName evidence="12">Polar amino acid ABC transporter, inner membrane subunit</fullName>
    </submittedName>
</protein>
<evidence type="ECO:0000256" key="9">
    <source>
        <dbReference type="RuleBase" id="RU363032"/>
    </source>
</evidence>
<evidence type="ECO:0000256" key="7">
    <source>
        <dbReference type="ARBA" id="ARBA00022989"/>
    </source>
</evidence>
<dbReference type="eggNOG" id="COG0765">
    <property type="taxonomic scope" value="Bacteria"/>
</dbReference>
<dbReference type="OrthoDB" id="9805999at2"/>
<keyword evidence="3 9" id="KW-0813">Transport</keyword>
<keyword evidence="7 9" id="KW-1133">Transmembrane helix</keyword>
<accession>D7CT82</accession>
<dbReference type="InterPro" id="IPR035906">
    <property type="entry name" value="MetI-like_sf"/>
</dbReference>
<evidence type="ECO:0000313" key="12">
    <source>
        <dbReference type="EMBL" id="ADI15545.1"/>
    </source>
</evidence>
<sequence>MSRAPDNPLSGLGSAPARPAPAAPSRPRGRWSRLRPSYLVLLAALPFVVYLFVSAPDYTRALAYIGPGLGVTVAVTVAAYAGALVLGLGLAGLLLLKLGRRTLLTFGALVLAALLGSLFFFTRPPVTYALVGQPGGRVAIIQGTPSRVVTPIQTGRYAGEGAEGAGFAVRAAISAEAALAALEAGTVSAALIPQEALPAGANVLWETTFLPPEARNPALVLGVLGVLLAMLTAAAARSREHPLAVFAELYVDMIRGIPMLVIILYVGFPLQAALRDATGGLLNMPILMRGGVAIALGYAAYMAEIFRAGIEAIPKGQLEAARSLGLSSWQSARFVVLPQALRIVTPPLGNEFIAMLKDTSLLSILGVRELTQLTREYQASNFQVFPPFNTVALLYIGLTLAASSLLKWLEGRTKFGR</sequence>
<feature type="transmembrane region" description="Helical" evidence="9">
    <location>
        <begin position="73"/>
        <end position="96"/>
    </location>
</feature>
<gene>
    <name evidence="12" type="ordered locus">Trad_2436</name>
</gene>
<keyword evidence="6" id="KW-0029">Amino-acid transport</keyword>
<dbReference type="InterPro" id="IPR000515">
    <property type="entry name" value="MetI-like"/>
</dbReference>
<comment type="similarity">
    <text evidence="2">Belongs to the binding-protein-dependent transport system permease family. HisMQ subfamily.</text>
</comment>
<feature type="region of interest" description="Disordered" evidence="10">
    <location>
        <begin position="1"/>
        <end position="29"/>
    </location>
</feature>
<feature type="domain" description="ABC transmembrane type-1" evidence="11">
    <location>
        <begin position="204"/>
        <end position="406"/>
    </location>
</feature>
<dbReference type="CDD" id="cd06261">
    <property type="entry name" value="TM_PBP2"/>
    <property type="match status" value="1"/>
</dbReference>
<keyword evidence="5 9" id="KW-0812">Transmembrane</keyword>
<keyword evidence="13" id="KW-1185">Reference proteome</keyword>
<dbReference type="RefSeq" id="WP_013178907.1">
    <property type="nucleotide sequence ID" value="NC_014221.1"/>
</dbReference>
<evidence type="ECO:0000256" key="1">
    <source>
        <dbReference type="ARBA" id="ARBA00004651"/>
    </source>
</evidence>
<feature type="transmembrane region" description="Helical" evidence="9">
    <location>
        <begin position="286"/>
        <end position="306"/>
    </location>
</feature>
<dbReference type="EMBL" id="CP002049">
    <property type="protein sequence ID" value="ADI15545.1"/>
    <property type="molecule type" value="Genomic_DNA"/>
</dbReference>
<dbReference type="KEGG" id="tra:Trad_2436"/>
<evidence type="ECO:0000256" key="3">
    <source>
        <dbReference type="ARBA" id="ARBA00022448"/>
    </source>
</evidence>
<evidence type="ECO:0000313" key="13">
    <source>
        <dbReference type="Proteomes" id="UP000000379"/>
    </source>
</evidence>
<dbReference type="NCBIfam" id="TIGR01726">
    <property type="entry name" value="HEQRo_perm_3TM"/>
    <property type="match status" value="1"/>
</dbReference>
<dbReference type="Proteomes" id="UP000000379">
    <property type="component" value="Chromosome"/>
</dbReference>
<keyword evidence="8 9" id="KW-0472">Membrane</keyword>
<evidence type="ECO:0000256" key="2">
    <source>
        <dbReference type="ARBA" id="ARBA00010072"/>
    </source>
</evidence>
<evidence type="ECO:0000256" key="10">
    <source>
        <dbReference type="SAM" id="MobiDB-lite"/>
    </source>
</evidence>
<dbReference type="GO" id="GO:0022857">
    <property type="term" value="F:transmembrane transporter activity"/>
    <property type="evidence" value="ECO:0007669"/>
    <property type="project" value="InterPro"/>
</dbReference>
<dbReference type="GO" id="GO:0043190">
    <property type="term" value="C:ATP-binding cassette (ABC) transporter complex"/>
    <property type="evidence" value="ECO:0007669"/>
    <property type="project" value="InterPro"/>
</dbReference>
<dbReference type="Gene3D" id="1.10.3720.10">
    <property type="entry name" value="MetI-like"/>
    <property type="match status" value="1"/>
</dbReference>
<name>D7CT82_TRURR</name>
<feature type="transmembrane region" description="Helical" evidence="9">
    <location>
        <begin position="103"/>
        <end position="121"/>
    </location>
</feature>
<evidence type="ECO:0000256" key="4">
    <source>
        <dbReference type="ARBA" id="ARBA00022475"/>
    </source>
</evidence>
<dbReference type="SUPFAM" id="SSF161098">
    <property type="entry name" value="MetI-like"/>
    <property type="match status" value="1"/>
</dbReference>
<dbReference type="InterPro" id="IPR043429">
    <property type="entry name" value="ArtM/GltK/GlnP/TcyL/YhdX-like"/>
</dbReference>
<dbReference type="InterPro" id="IPR010065">
    <property type="entry name" value="AA_ABC_transptr_permease_3TM"/>
</dbReference>
<evidence type="ECO:0000256" key="6">
    <source>
        <dbReference type="ARBA" id="ARBA00022970"/>
    </source>
</evidence>
<evidence type="ECO:0000256" key="8">
    <source>
        <dbReference type="ARBA" id="ARBA00023136"/>
    </source>
</evidence>
<dbReference type="STRING" id="649638.Trad_2436"/>
<dbReference type="PANTHER" id="PTHR30614:SF20">
    <property type="entry name" value="GLUTAMINE TRANSPORT SYSTEM PERMEASE PROTEIN GLNP"/>
    <property type="match status" value="1"/>
</dbReference>
<feature type="transmembrane region" description="Helical" evidence="9">
    <location>
        <begin position="391"/>
        <end position="409"/>
    </location>
</feature>
<dbReference type="Pfam" id="PF00528">
    <property type="entry name" value="BPD_transp_1"/>
    <property type="match status" value="1"/>
</dbReference>
<dbReference type="PROSITE" id="PS50928">
    <property type="entry name" value="ABC_TM1"/>
    <property type="match status" value="1"/>
</dbReference>
<keyword evidence="4" id="KW-1003">Cell membrane</keyword>
<proteinExistence type="inferred from homology"/>
<dbReference type="GO" id="GO:0006865">
    <property type="term" value="P:amino acid transport"/>
    <property type="evidence" value="ECO:0007669"/>
    <property type="project" value="UniProtKB-KW"/>
</dbReference>
<comment type="subcellular location">
    <subcellularLocation>
        <location evidence="1 9">Cell membrane</location>
        <topology evidence="1 9">Multi-pass membrane protein</topology>
    </subcellularLocation>
</comment>
<dbReference type="HOGENOM" id="CLU_658788_0_0_0"/>
<reference evidence="13" key="1">
    <citation type="submission" date="2010-05" db="EMBL/GenBank/DDBJ databases">
        <title>The complete genome of Truepera radiovictris DSM 17093.</title>
        <authorList>
            <consortium name="US DOE Joint Genome Institute (JGI-PGF)"/>
            <person name="Lucas S."/>
            <person name="Copeland A."/>
            <person name="Lapidus A."/>
            <person name="Glavina del Rio T."/>
            <person name="Dalin E."/>
            <person name="Tice H."/>
            <person name="Bruce D."/>
            <person name="Goodwin L."/>
            <person name="Pitluck S."/>
            <person name="Kyrpides N."/>
            <person name="Mavromatis K."/>
            <person name="Ovchinnikova G."/>
            <person name="Munk A.C."/>
            <person name="Detter J.C."/>
            <person name="Han C."/>
            <person name="Tapia R."/>
            <person name="Land M."/>
            <person name="Hauser L."/>
            <person name="Markowitz V."/>
            <person name="Cheng J.-F."/>
            <person name="Hugenholtz P."/>
            <person name="Woyke T."/>
            <person name="Wu D."/>
            <person name="Tindall B."/>
            <person name="Pomrenke H.G."/>
            <person name="Brambilla E."/>
            <person name="Klenk H.-P."/>
            <person name="Eisen J.A."/>
        </authorList>
    </citation>
    <scope>NUCLEOTIDE SEQUENCE [LARGE SCALE GENOMIC DNA]</scope>
    <source>
        <strain evidence="13">DSM 17093 / CIP 108686 / LMG 22925 / RQ-24</strain>
    </source>
</reference>
<organism evidence="12 13">
    <name type="scientific">Truepera radiovictrix (strain DSM 17093 / CIP 108686 / LMG 22925 / RQ-24)</name>
    <dbReference type="NCBI Taxonomy" id="649638"/>
    <lineage>
        <taxon>Bacteria</taxon>
        <taxon>Thermotogati</taxon>
        <taxon>Deinococcota</taxon>
        <taxon>Deinococci</taxon>
        <taxon>Trueperales</taxon>
        <taxon>Trueperaceae</taxon>
        <taxon>Truepera</taxon>
    </lineage>
</organism>
<reference evidence="12 13" key="2">
    <citation type="journal article" date="2011" name="Stand. Genomic Sci.">
        <title>Complete genome sequence of Truepera radiovictrix type strain (RQ-24).</title>
        <authorList>
            <person name="Ivanova N."/>
            <person name="Rohde C."/>
            <person name="Munk C."/>
            <person name="Nolan M."/>
            <person name="Lucas S."/>
            <person name="Del Rio T.G."/>
            <person name="Tice H."/>
            <person name="Deshpande S."/>
            <person name="Cheng J.F."/>
            <person name="Tapia R."/>
            <person name="Han C."/>
            <person name="Goodwin L."/>
            <person name="Pitluck S."/>
            <person name="Liolios K."/>
            <person name="Mavromatis K."/>
            <person name="Mikhailova N."/>
            <person name="Pati A."/>
            <person name="Chen A."/>
            <person name="Palaniappan K."/>
            <person name="Land M."/>
            <person name="Hauser L."/>
            <person name="Chang Y.J."/>
            <person name="Jeffries C.D."/>
            <person name="Brambilla E."/>
            <person name="Rohde M."/>
            <person name="Goker M."/>
            <person name="Tindall B.J."/>
            <person name="Woyke T."/>
            <person name="Bristow J."/>
            <person name="Eisen J.A."/>
            <person name="Markowitz V."/>
            <person name="Hugenholtz P."/>
            <person name="Kyrpides N.C."/>
            <person name="Klenk H.P."/>
            <person name="Lapidus A."/>
        </authorList>
    </citation>
    <scope>NUCLEOTIDE SEQUENCE [LARGE SCALE GENOMIC DNA]</scope>
    <source>
        <strain evidence="13">DSM 17093 / CIP 108686 / LMG 22925 / RQ-24</strain>
    </source>
</reference>
<feature type="transmembrane region" description="Helical" evidence="9">
    <location>
        <begin position="218"/>
        <end position="236"/>
    </location>
</feature>
<feature type="transmembrane region" description="Helical" evidence="9">
    <location>
        <begin position="36"/>
        <end position="53"/>
    </location>
</feature>